<keyword evidence="10" id="KW-1185">Reference proteome</keyword>
<keyword evidence="3 6" id="KW-0812">Transmembrane</keyword>
<dbReference type="Pfam" id="PF04893">
    <property type="entry name" value="Yip1"/>
    <property type="match status" value="1"/>
</dbReference>
<evidence type="ECO:0000256" key="1">
    <source>
        <dbReference type="ARBA" id="ARBA00004141"/>
    </source>
</evidence>
<evidence type="ECO:0000313" key="9">
    <source>
        <dbReference type="EMBL" id="CAG8531163.1"/>
    </source>
</evidence>
<feature type="transmembrane region" description="Helical" evidence="6">
    <location>
        <begin position="151"/>
        <end position="174"/>
    </location>
</feature>
<feature type="transmembrane region" description="Helical" evidence="6">
    <location>
        <begin position="213"/>
        <end position="232"/>
    </location>
</feature>
<evidence type="ECO:0000313" key="10">
    <source>
        <dbReference type="Proteomes" id="UP000789508"/>
    </source>
</evidence>
<dbReference type="Proteomes" id="UP000789508">
    <property type="component" value="Unassembled WGS sequence"/>
</dbReference>
<evidence type="ECO:0000256" key="6">
    <source>
        <dbReference type="RuleBase" id="RU361264"/>
    </source>
</evidence>
<feature type="compositionally biased region" description="Polar residues" evidence="7">
    <location>
        <begin position="57"/>
        <end position="66"/>
    </location>
</feature>
<organism evidence="9 10">
    <name type="scientific">Ambispora leptoticha</name>
    <dbReference type="NCBI Taxonomy" id="144679"/>
    <lineage>
        <taxon>Eukaryota</taxon>
        <taxon>Fungi</taxon>
        <taxon>Fungi incertae sedis</taxon>
        <taxon>Mucoromycota</taxon>
        <taxon>Glomeromycotina</taxon>
        <taxon>Glomeromycetes</taxon>
        <taxon>Archaeosporales</taxon>
        <taxon>Ambisporaceae</taxon>
        <taxon>Ambispora</taxon>
    </lineage>
</organism>
<feature type="transmembrane region" description="Helical" evidence="6">
    <location>
        <begin position="244"/>
        <end position="261"/>
    </location>
</feature>
<evidence type="ECO:0000256" key="2">
    <source>
        <dbReference type="ARBA" id="ARBA00010596"/>
    </source>
</evidence>
<reference evidence="9" key="1">
    <citation type="submission" date="2021-06" db="EMBL/GenBank/DDBJ databases">
        <authorList>
            <person name="Kallberg Y."/>
            <person name="Tangrot J."/>
            <person name="Rosling A."/>
        </authorList>
    </citation>
    <scope>NUCLEOTIDE SEQUENCE</scope>
    <source>
        <strain evidence="9">FL130A</strain>
    </source>
</reference>
<keyword evidence="4 6" id="KW-1133">Transmembrane helix</keyword>
<keyword evidence="5 6" id="KW-0472">Membrane</keyword>
<evidence type="ECO:0000256" key="5">
    <source>
        <dbReference type="ARBA" id="ARBA00023136"/>
    </source>
</evidence>
<dbReference type="OrthoDB" id="10256463at2759"/>
<dbReference type="GO" id="GO:0016192">
    <property type="term" value="P:vesicle-mediated transport"/>
    <property type="evidence" value="ECO:0007669"/>
    <property type="project" value="InterPro"/>
</dbReference>
<evidence type="ECO:0000256" key="4">
    <source>
        <dbReference type="ARBA" id="ARBA00022989"/>
    </source>
</evidence>
<feature type="region of interest" description="Disordered" evidence="7">
    <location>
        <begin position="25"/>
        <end position="66"/>
    </location>
</feature>
<dbReference type="AlphaFoldDB" id="A0A9N9FG36"/>
<dbReference type="InterPro" id="IPR039765">
    <property type="entry name" value="Yip5/YIPF1/YIPF2"/>
</dbReference>
<feature type="transmembrane region" description="Helical" evidence="6">
    <location>
        <begin position="186"/>
        <end position="206"/>
    </location>
</feature>
<accession>A0A9N9FG36</accession>
<proteinExistence type="inferred from homology"/>
<dbReference type="GO" id="GO:0000139">
    <property type="term" value="C:Golgi membrane"/>
    <property type="evidence" value="ECO:0007669"/>
    <property type="project" value="UniProtKB-SubCell"/>
</dbReference>
<comment type="subcellular location">
    <subcellularLocation>
        <location evidence="6">Golgi apparatus membrane</location>
        <topology evidence="6">Multi-pass membrane protein</topology>
    </subcellularLocation>
    <subcellularLocation>
        <location evidence="1">Membrane</location>
        <topology evidence="1">Multi-pass membrane protein</topology>
    </subcellularLocation>
</comment>
<dbReference type="EMBL" id="CAJVPS010001252">
    <property type="protein sequence ID" value="CAG8531163.1"/>
    <property type="molecule type" value="Genomic_DNA"/>
</dbReference>
<name>A0A9N9FG36_9GLOM</name>
<feature type="domain" description="Yip1" evidence="8">
    <location>
        <begin position="97"/>
        <end position="259"/>
    </location>
</feature>
<comment type="caution">
    <text evidence="9">The sequence shown here is derived from an EMBL/GenBank/DDBJ whole genome shotgun (WGS) entry which is preliminary data.</text>
</comment>
<dbReference type="PANTHER" id="PTHR12822:SF2">
    <property type="entry name" value="PROTEIN YIPF"/>
    <property type="match status" value="1"/>
</dbReference>
<dbReference type="InterPro" id="IPR006977">
    <property type="entry name" value="Yip1_dom"/>
</dbReference>
<protein>
    <recommendedName>
        <fullName evidence="6">Protein YIP</fullName>
    </recommendedName>
</protein>
<evidence type="ECO:0000256" key="3">
    <source>
        <dbReference type="ARBA" id="ARBA00022692"/>
    </source>
</evidence>
<evidence type="ECO:0000256" key="7">
    <source>
        <dbReference type="SAM" id="MobiDB-lite"/>
    </source>
</evidence>
<evidence type="ECO:0000259" key="8">
    <source>
        <dbReference type="Pfam" id="PF04893"/>
    </source>
</evidence>
<comment type="similarity">
    <text evidence="2 6">Belongs to the YIP1 family.</text>
</comment>
<dbReference type="GO" id="GO:0031267">
    <property type="term" value="F:small GTPase binding"/>
    <property type="evidence" value="ECO:0007669"/>
    <property type="project" value="InterPro"/>
</dbReference>
<gene>
    <name evidence="9" type="ORF">ALEPTO_LOCUS4944</name>
</gene>
<feature type="transmembrane region" description="Helical" evidence="6">
    <location>
        <begin position="116"/>
        <end position="139"/>
    </location>
</feature>
<sequence length="271" mass="30155">MSKDYDVVVEVEDDPGVERHTLEFQDFTSGSGVGGKITADKQASSNHGGFNDPFYDPSQSRPDAQSGQAPIWSVEYYAQFFDVDTFQVLERASKSLFPKDNFIEVVGNNPDLYGPFWIATTVVFLLFVTSTIAASIEALINGQKITYDIPILSFGAMTIYTYTFLLPLLIWVGLKYLGCKPSLLDIIGLYGYGLTIWLPISVICIIPSDVLRWTLVIVGFSVSGFFITRNLYPVIARADSKTARIIIIIIVVLHAALSFLLKREFFSLSMN</sequence>
<dbReference type="PANTHER" id="PTHR12822">
    <property type="entry name" value="PROTEIN YIPF"/>
    <property type="match status" value="1"/>
</dbReference>